<keyword evidence="5 8" id="KW-0472">Membrane</keyword>
<dbReference type="Proteomes" id="UP000695000">
    <property type="component" value="Unplaced"/>
</dbReference>
<dbReference type="Pfam" id="PF02466">
    <property type="entry name" value="Tim17"/>
    <property type="match status" value="1"/>
</dbReference>
<comment type="similarity">
    <text evidence="2">Belongs to the Tim17/Tim22/Tim23 family.</text>
</comment>
<keyword evidence="9" id="KW-1185">Reference proteome</keyword>
<dbReference type="PANTHER" id="PTHR13002:SF1">
    <property type="entry name" value="COMPLEX I ASSEMBLY FACTOR TIMMDC1, MITOCHONDRIAL"/>
    <property type="match status" value="1"/>
</dbReference>
<organism evidence="9 10">
    <name type="scientific">Nicrophorus vespilloides</name>
    <name type="common">Boreal carrion beetle</name>
    <dbReference type="NCBI Taxonomy" id="110193"/>
    <lineage>
        <taxon>Eukaryota</taxon>
        <taxon>Metazoa</taxon>
        <taxon>Ecdysozoa</taxon>
        <taxon>Arthropoda</taxon>
        <taxon>Hexapoda</taxon>
        <taxon>Insecta</taxon>
        <taxon>Pterygota</taxon>
        <taxon>Neoptera</taxon>
        <taxon>Endopterygota</taxon>
        <taxon>Coleoptera</taxon>
        <taxon>Polyphaga</taxon>
        <taxon>Staphyliniformia</taxon>
        <taxon>Silphidae</taxon>
        <taxon>Nicrophorinae</taxon>
        <taxon>Nicrophorus</taxon>
    </lineage>
</organism>
<evidence type="ECO:0000256" key="3">
    <source>
        <dbReference type="ARBA" id="ARBA00022692"/>
    </source>
</evidence>
<gene>
    <name evidence="10" type="primary">LOC108559810</name>
</gene>
<reference evidence="10" key="1">
    <citation type="submission" date="2025-08" db="UniProtKB">
        <authorList>
            <consortium name="RefSeq"/>
        </authorList>
    </citation>
    <scope>IDENTIFICATION</scope>
    <source>
        <tissue evidence="10">Whole Larva</tissue>
    </source>
</reference>
<dbReference type="PANTHER" id="PTHR13002">
    <property type="entry name" value="C3ORF1 PROTEIN-RELATED"/>
    <property type="match status" value="1"/>
</dbReference>
<dbReference type="GeneID" id="108559810"/>
<keyword evidence="4 8" id="KW-1133">Transmembrane helix</keyword>
<evidence type="ECO:0000256" key="5">
    <source>
        <dbReference type="ARBA" id="ARBA00023136"/>
    </source>
</evidence>
<proteinExistence type="inferred from homology"/>
<evidence type="ECO:0000256" key="1">
    <source>
        <dbReference type="ARBA" id="ARBA00004141"/>
    </source>
</evidence>
<dbReference type="InterPro" id="IPR055299">
    <property type="entry name" value="TIMMDC1"/>
</dbReference>
<feature type="transmembrane region" description="Helical" evidence="8">
    <location>
        <begin position="159"/>
        <end position="181"/>
    </location>
</feature>
<keyword evidence="3 8" id="KW-0812">Transmembrane</keyword>
<feature type="transmembrane region" description="Helical" evidence="8">
    <location>
        <begin position="109"/>
        <end position="130"/>
    </location>
</feature>
<evidence type="ECO:0000313" key="9">
    <source>
        <dbReference type="Proteomes" id="UP000695000"/>
    </source>
</evidence>
<dbReference type="RefSeq" id="XP_017772662.1">
    <property type="nucleotide sequence ID" value="XM_017917173.1"/>
</dbReference>
<accession>A0ABM1MDL2</accession>
<evidence type="ECO:0000256" key="4">
    <source>
        <dbReference type="ARBA" id="ARBA00022989"/>
    </source>
</evidence>
<comment type="subcellular location">
    <subcellularLocation>
        <location evidence="1">Membrane</location>
        <topology evidence="1">Multi-pass membrane protein</topology>
    </subcellularLocation>
</comment>
<protein>
    <recommendedName>
        <fullName evidence="6">Complex I assembly factor TIMMDC1, mitochondrial</fullName>
    </recommendedName>
    <alternativeName>
        <fullName evidence="7">Translocase of inner mitochondrial membrane domain-containing protein 1</fullName>
    </alternativeName>
</protein>
<sequence length="243" mass="27291">MFNNPFKNFDKPVQGTVIKSTEETGWDRVVTMFTPNEFGELSPQLNTVLQVGCMSIFSGALYGGVLHSKSAYLEFFKYNQATVFKDHIEAKKRLQDKVTLGFGKGAFRWAWRLSLFTTSYVGISSAVAVYRDKTGIMEHFVAGICTGLMYKFNMGPRGWLVGGALGMVLGGVAGGSTLAILKLTGMTIDDVRERNSVFGKKRVEKFNEGVKDYMQRENLDIVNEYNKRMEVEKVKNIEKLDDK</sequence>
<evidence type="ECO:0000313" key="10">
    <source>
        <dbReference type="RefSeq" id="XP_017772662.1"/>
    </source>
</evidence>
<evidence type="ECO:0000256" key="6">
    <source>
        <dbReference type="ARBA" id="ARBA00040778"/>
    </source>
</evidence>
<evidence type="ECO:0000256" key="7">
    <source>
        <dbReference type="ARBA" id="ARBA00041344"/>
    </source>
</evidence>
<evidence type="ECO:0000256" key="8">
    <source>
        <dbReference type="SAM" id="Phobius"/>
    </source>
</evidence>
<name>A0ABM1MDL2_NICVS</name>
<evidence type="ECO:0000256" key="2">
    <source>
        <dbReference type="ARBA" id="ARBA00008444"/>
    </source>
</evidence>